<evidence type="ECO:0000256" key="1">
    <source>
        <dbReference type="ARBA" id="ARBA00004651"/>
    </source>
</evidence>
<feature type="transmembrane region" description="Helical" evidence="8">
    <location>
        <begin position="412"/>
        <end position="438"/>
    </location>
</feature>
<feature type="transmembrane region" description="Helical" evidence="8">
    <location>
        <begin position="335"/>
        <end position="357"/>
    </location>
</feature>
<reference evidence="9" key="1">
    <citation type="submission" date="2020-01" db="EMBL/GenBank/DDBJ databases">
        <authorList>
            <person name="Meier V. D."/>
            <person name="Meier V D."/>
        </authorList>
    </citation>
    <scope>NUCLEOTIDE SEQUENCE</scope>
    <source>
        <strain evidence="9">HLG_WM_MAG_04</strain>
    </source>
</reference>
<keyword evidence="4 8" id="KW-1003">Cell membrane</keyword>
<comment type="similarity">
    <text evidence="2 8">Belongs to the alanine or glycine:cation symporter (AGCS) (TC 2.A.25) family.</text>
</comment>
<dbReference type="PANTHER" id="PTHR30330">
    <property type="entry name" value="AGSS FAMILY TRANSPORTER, SODIUM-ALANINE"/>
    <property type="match status" value="1"/>
</dbReference>
<keyword evidence="3 8" id="KW-0813">Transport</keyword>
<keyword evidence="6 8" id="KW-1133">Transmembrane helix</keyword>
<gene>
    <name evidence="9" type="ORF">HELGO_WM5888</name>
</gene>
<feature type="transmembrane region" description="Helical" evidence="8">
    <location>
        <begin position="377"/>
        <end position="400"/>
    </location>
</feature>
<comment type="subcellular location">
    <subcellularLocation>
        <location evidence="1 8">Cell membrane</location>
        <topology evidence="1 8">Multi-pass membrane protein</topology>
    </subcellularLocation>
</comment>
<feature type="transmembrane region" description="Helical" evidence="8">
    <location>
        <begin position="450"/>
        <end position="470"/>
    </location>
</feature>
<keyword evidence="7 8" id="KW-0472">Membrane</keyword>
<dbReference type="NCBIfam" id="TIGR00835">
    <property type="entry name" value="agcS"/>
    <property type="match status" value="1"/>
</dbReference>
<feature type="transmembrane region" description="Helical" evidence="8">
    <location>
        <begin position="216"/>
        <end position="233"/>
    </location>
</feature>
<dbReference type="InterPro" id="IPR001463">
    <property type="entry name" value="Na/Ala_symport"/>
</dbReference>
<sequence length="493" mass="53484">MNDLFIALNTFFEKILFFDIFLGQIEGVSFPFVVAWLIAGGVFLTFKMGFVNLRMFKHSLYIVRGKYHTKEDKGIISPFQSLATALSATVGIGNIAAVSIAISLGGAGAAFWMIMAGFLGMTLKFTEVTLSVKHREFLPDGTIMGGGMEYLSRGLAQKGMLKTGKILAIVFAFFMILGALGAGNLFQISQSVAIMQEHIPFLKENTYTFGLVKDNGYLFGLLMAFITGLVIIGGIKRIAQVAAKIVPFMVILYLLMVIWVLGTYFTAIPDAFALIFREAFSPTAVAGGMLGAMIQGFQRAVFSNEAGLGSAGIAHSAAKVKYPVRQGLVSLYEPFIDTVVVCTMTALVVILTGSYLGGTEALDAAIAAKQGAIVTSAAFGSVVSWFPTVLGVAIFMFAFSTMVTWSYYGERAWVYLFGIKTSIIYKFIFLAFIIIATITNTGTMVDFSSILFLALAIPNIFGLLIMSGDVKRMLKEYMIKLKSGELDKEAIRD</sequence>
<evidence type="ECO:0000256" key="2">
    <source>
        <dbReference type="ARBA" id="ARBA00009261"/>
    </source>
</evidence>
<dbReference type="AlphaFoldDB" id="A0A6S6SQQ3"/>
<feature type="transmembrane region" description="Helical" evidence="8">
    <location>
        <begin position="33"/>
        <end position="53"/>
    </location>
</feature>
<protein>
    <submittedName>
        <fullName evidence="9">Na(+)-linked D-alanine glycine permease</fullName>
    </submittedName>
</protein>
<dbReference type="EMBL" id="CACVAX010000038">
    <property type="protein sequence ID" value="CAA6812779.1"/>
    <property type="molecule type" value="Genomic_DNA"/>
</dbReference>
<proteinExistence type="inferred from homology"/>
<evidence type="ECO:0000313" key="9">
    <source>
        <dbReference type="EMBL" id="CAA6812779.1"/>
    </source>
</evidence>
<organism evidence="9">
    <name type="scientific">uncultured Sulfurovum sp</name>
    <dbReference type="NCBI Taxonomy" id="269237"/>
    <lineage>
        <taxon>Bacteria</taxon>
        <taxon>Pseudomonadati</taxon>
        <taxon>Campylobacterota</taxon>
        <taxon>Epsilonproteobacteria</taxon>
        <taxon>Campylobacterales</taxon>
        <taxon>Sulfurovaceae</taxon>
        <taxon>Sulfurovum</taxon>
        <taxon>environmental samples</taxon>
    </lineage>
</organism>
<dbReference type="PRINTS" id="PR00175">
    <property type="entry name" value="NAALASMPORT"/>
</dbReference>
<evidence type="ECO:0000256" key="7">
    <source>
        <dbReference type="ARBA" id="ARBA00023136"/>
    </source>
</evidence>
<dbReference type="PANTHER" id="PTHR30330:SF3">
    <property type="entry name" value="TRANSCRIPTIONAL REGULATOR, LRP FAMILY"/>
    <property type="match status" value="1"/>
</dbReference>
<dbReference type="GO" id="GO:0005283">
    <property type="term" value="F:amino acid:sodium symporter activity"/>
    <property type="evidence" value="ECO:0007669"/>
    <property type="project" value="InterPro"/>
</dbReference>
<accession>A0A6S6SQQ3</accession>
<keyword evidence="8" id="KW-0769">Symport</keyword>
<evidence type="ECO:0000256" key="8">
    <source>
        <dbReference type="RuleBase" id="RU363064"/>
    </source>
</evidence>
<feature type="transmembrane region" description="Helical" evidence="8">
    <location>
        <begin position="74"/>
        <end position="96"/>
    </location>
</feature>
<feature type="transmembrane region" description="Helical" evidence="8">
    <location>
        <begin position="166"/>
        <end position="186"/>
    </location>
</feature>
<feature type="transmembrane region" description="Helical" evidence="8">
    <location>
        <begin position="102"/>
        <end position="123"/>
    </location>
</feature>
<evidence type="ECO:0000256" key="4">
    <source>
        <dbReference type="ARBA" id="ARBA00022475"/>
    </source>
</evidence>
<evidence type="ECO:0000256" key="3">
    <source>
        <dbReference type="ARBA" id="ARBA00022448"/>
    </source>
</evidence>
<dbReference type="Pfam" id="PF01235">
    <property type="entry name" value="Na_Ala_symp"/>
    <property type="match status" value="1"/>
</dbReference>
<evidence type="ECO:0000256" key="5">
    <source>
        <dbReference type="ARBA" id="ARBA00022692"/>
    </source>
</evidence>
<keyword evidence="5 8" id="KW-0812">Transmembrane</keyword>
<name>A0A6S6SQQ3_9BACT</name>
<feature type="transmembrane region" description="Helical" evidence="8">
    <location>
        <begin position="245"/>
        <end position="265"/>
    </location>
</feature>
<dbReference type="GO" id="GO:0005886">
    <property type="term" value="C:plasma membrane"/>
    <property type="evidence" value="ECO:0007669"/>
    <property type="project" value="UniProtKB-SubCell"/>
</dbReference>
<evidence type="ECO:0000256" key="6">
    <source>
        <dbReference type="ARBA" id="ARBA00022989"/>
    </source>
</evidence>